<evidence type="ECO:0000313" key="3">
    <source>
        <dbReference type="Proteomes" id="UP001601059"/>
    </source>
</evidence>
<dbReference type="SUPFAM" id="SSF51338">
    <property type="entry name" value="Composite domain of metallo-dependent hydrolases"/>
    <property type="match status" value="1"/>
</dbReference>
<accession>A0ABW6KMW2</accession>
<dbReference type="Pfam" id="PF07969">
    <property type="entry name" value="Amidohydro_3"/>
    <property type="match status" value="1"/>
</dbReference>
<dbReference type="PANTHER" id="PTHR22642:SF2">
    <property type="entry name" value="PROTEIN LONG AFTER FAR-RED 3"/>
    <property type="match status" value="1"/>
</dbReference>
<dbReference type="SUPFAM" id="SSF51556">
    <property type="entry name" value="Metallo-dependent hydrolases"/>
    <property type="match status" value="1"/>
</dbReference>
<dbReference type="RefSeq" id="WP_389365325.1">
    <property type="nucleotide sequence ID" value="NZ_JBIACK010000026.1"/>
</dbReference>
<reference evidence="2 3" key="1">
    <citation type="submission" date="2024-08" db="EMBL/GenBank/DDBJ databases">
        <title>Two novel Cytobacillus novel species.</title>
        <authorList>
            <person name="Liu G."/>
        </authorList>
    </citation>
    <scope>NUCLEOTIDE SEQUENCE [LARGE SCALE GENOMIC DNA]</scope>
    <source>
        <strain evidence="2 3">FJAT-54145</strain>
    </source>
</reference>
<dbReference type="EC" id="3.5.-.-" evidence="2"/>
<organism evidence="2 3">
    <name type="scientific">Cytobacillus spartinae</name>
    <dbReference type="NCBI Taxonomy" id="3299023"/>
    <lineage>
        <taxon>Bacteria</taxon>
        <taxon>Bacillati</taxon>
        <taxon>Bacillota</taxon>
        <taxon>Bacilli</taxon>
        <taxon>Bacillales</taxon>
        <taxon>Bacillaceae</taxon>
        <taxon>Cytobacillus</taxon>
    </lineage>
</organism>
<dbReference type="Gene3D" id="2.30.40.10">
    <property type="entry name" value="Urease, subunit C, domain 1"/>
    <property type="match status" value="1"/>
</dbReference>
<gene>
    <name evidence="2" type="ORF">ACFYKX_26770</name>
</gene>
<dbReference type="CDD" id="cd01300">
    <property type="entry name" value="YtcJ_like"/>
    <property type="match status" value="1"/>
</dbReference>
<proteinExistence type="predicted"/>
<feature type="domain" description="Amidohydrolase 3" evidence="1">
    <location>
        <begin position="52"/>
        <end position="527"/>
    </location>
</feature>
<dbReference type="PANTHER" id="PTHR22642">
    <property type="entry name" value="IMIDAZOLONEPROPIONASE"/>
    <property type="match status" value="1"/>
</dbReference>
<dbReference type="EMBL" id="JBIACK010000026">
    <property type="protein sequence ID" value="MFE8704175.1"/>
    <property type="molecule type" value="Genomic_DNA"/>
</dbReference>
<dbReference type="InterPro" id="IPR013108">
    <property type="entry name" value="Amidohydro_3"/>
</dbReference>
<name>A0ABW6KMW2_9BACI</name>
<evidence type="ECO:0000313" key="2">
    <source>
        <dbReference type="EMBL" id="MFE8704175.1"/>
    </source>
</evidence>
<dbReference type="InterPro" id="IPR011059">
    <property type="entry name" value="Metal-dep_hydrolase_composite"/>
</dbReference>
<sequence length="531" mass="59414">MGTLWFGGPIYTLQEEGHKVEAVLTEGDKILQIGSKEELETNYKEFIHLRRDLEGSTLLPGFVDSHMHLIGHGERLIRLNLSHFTSKDELLEAVKAYSKQFKPGEWIIGEGWNENLWDNPEPVNKDDLDRVAPEHPVILKRICRHAIAVNSLAMQRASIHRNTDCPDGGVIEKDKQGNPVGIFKEQAQELILSVVPEVSEDYLKVAMQAAIKDAHRLGLTGGHTEDLNYYGGFWKTYNTFINVIEEEPLRFRAHLLVHHEVSEDFKGAGGEFLKGNEWIEFGAFKAFADGALGGRTALLSHPYADDPSTNGVAIYSQEQLNDIVLKARKMNMPVAIHTIGDLAFDMALQAIEENPLQGSGRDRLIHAQILRKDLIERAKNLPLILDIQPSFVASDFPWVIERIGHENMTYCYAWKTLLGENIPCAGGSDAPIESLDPLLGIYTAVTRSKVDGEEIYNANEALSVYEAVSLFTKGSAYAACHEHDRGEVKPGYFADFTILKQNIFSVPYNEIHLIEVDKTVVGGEIVYEKNQ</sequence>
<keyword evidence="2" id="KW-0378">Hydrolase</keyword>
<dbReference type="InterPro" id="IPR032466">
    <property type="entry name" value="Metal_Hydrolase"/>
</dbReference>
<dbReference type="Proteomes" id="UP001601059">
    <property type="component" value="Unassembled WGS sequence"/>
</dbReference>
<dbReference type="GO" id="GO:0016787">
    <property type="term" value="F:hydrolase activity"/>
    <property type="evidence" value="ECO:0007669"/>
    <property type="project" value="UniProtKB-KW"/>
</dbReference>
<dbReference type="InterPro" id="IPR033932">
    <property type="entry name" value="YtcJ-like"/>
</dbReference>
<keyword evidence="3" id="KW-1185">Reference proteome</keyword>
<evidence type="ECO:0000259" key="1">
    <source>
        <dbReference type="Pfam" id="PF07969"/>
    </source>
</evidence>
<comment type="caution">
    <text evidence="2">The sequence shown here is derived from an EMBL/GenBank/DDBJ whole genome shotgun (WGS) entry which is preliminary data.</text>
</comment>
<protein>
    <submittedName>
        <fullName evidence="2">Amidohydrolase</fullName>
        <ecNumber evidence="2">3.5.-.-</ecNumber>
    </submittedName>
</protein>
<dbReference type="Gene3D" id="3.20.20.140">
    <property type="entry name" value="Metal-dependent hydrolases"/>
    <property type="match status" value="1"/>
</dbReference>
<dbReference type="Gene3D" id="3.10.310.70">
    <property type="match status" value="1"/>
</dbReference>